<evidence type="ECO:0000256" key="1">
    <source>
        <dbReference type="SAM" id="MobiDB-lite"/>
    </source>
</evidence>
<evidence type="ECO:0000313" key="3">
    <source>
        <dbReference type="Proteomes" id="UP000078541"/>
    </source>
</evidence>
<feature type="region of interest" description="Disordered" evidence="1">
    <location>
        <begin position="87"/>
        <end position="137"/>
    </location>
</feature>
<proteinExistence type="predicted"/>
<feature type="compositionally biased region" description="Basic and acidic residues" evidence="1">
    <location>
        <begin position="104"/>
        <end position="124"/>
    </location>
</feature>
<sequence length="196" mass="22015">MRETPVAAREKGRKKKGEIVKLCSGGITKVAMHRLGSVAIANGKKAHSLDLHFLSLFSIVSFPHELPRRQLSQLALIRPVYSEKEEEPSLPVIGEGSPRRRKKREGDRHARKSTEREEGQVEEKKEEEEEEEKEENVVTSFVEGACAPVLRAFCSSASTRLTAQLKCRDGVKARVAMRRDRHRAIVLVIPLCQSVP</sequence>
<gene>
    <name evidence="2" type="ORF">ALC56_07264</name>
</gene>
<reference evidence="2 3" key="1">
    <citation type="submission" date="2016-03" db="EMBL/GenBank/DDBJ databases">
        <title>Trachymyrmex septentrionalis WGS genome.</title>
        <authorList>
            <person name="Nygaard S."/>
            <person name="Hu H."/>
            <person name="Boomsma J."/>
            <person name="Zhang G."/>
        </authorList>
    </citation>
    <scope>NUCLEOTIDE SEQUENCE [LARGE SCALE GENOMIC DNA]</scope>
    <source>
        <strain evidence="2">Tsep2-gDNA-1</strain>
        <tissue evidence="2">Whole body</tissue>
    </source>
</reference>
<dbReference type="Proteomes" id="UP000078541">
    <property type="component" value="Unassembled WGS sequence"/>
</dbReference>
<accession>A0A195FDX1</accession>
<feature type="compositionally biased region" description="Acidic residues" evidence="1">
    <location>
        <begin position="125"/>
        <end position="134"/>
    </location>
</feature>
<dbReference type="EMBL" id="KQ981673">
    <property type="protein sequence ID" value="KYN38224.1"/>
    <property type="molecule type" value="Genomic_DNA"/>
</dbReference>
<evidence type="ECO:0000313" key="2">
    <source>
        <dbReference type="EMBL" id="KYN38224.1"/>
    </source>
</evidence>
<keyword evidence="3" id="KW-1185">Reference proteome</keyword>
<organism evidence="2 3">
    <name type="scientific">Trachymyrmex septentrionalis</name>
    <dbReference type="NCBI Taxonomy" id="34720"/>
    <lineage>
        <taxon>Eukaryota</taxon>
        <taxon>Metazoa</taxon>
        <taxon>Ecdysozoa</taxon>
        <taxon>Arthropoda</taxon>
        <taxon>Hexapoda</taxon>
        <taxon>Insecta</taxon>
        <taxon>Pterygota</taxon>
        <taxon>Neoptera</taxon>
        <taxon>Endopterygota</taxon>
        <taxon>Hymenoptera</taxon>
        <taxon>Apocrita</taxon>
        <taxon>Aculeata</taxon>
        <taxon>Formicoidea</taxon>
        <taxon>Formicidae</taxon>
        <taxon>Myrmicinae</taxon>
        <taxon>Trachymyrmex</taxon>
    </lineage>
</organism>
<protein>
    <submittedName>
        <fullName evidence="2">Uncharacterized protein</fullName>
    </submittedName>
</protein>
<dbReference type="AlphaFoldDB" id="A0A195FDX1"/>
<name>A0A195FDX1_9HYME</name>